<evidence type="ECO:0000256" key="6">
    <source>
        <dbReference type="SAM" id="Phobius"/>
    </source>
</evidence>
<keyword evidence="4 6" id="KW-1133">Transmembrane helix</keyword>
<feature type="transmembrane region" description="Helical" evidence="6">
    <location>
        <begin position="215"/>
        <end position="233"/>
    </location>
</feature>
<feature type="transmembrane region" description="Helical" evidence="6">
    <location>
        <begin position="126"/>
        <end position="147"/>
    </location>
</feature>
<proteinExistence type="inferred from homology"/>
<evidence type="ECO:0000313" key="9">
    <source>
        <dbReference type="Proteomes" id="UP000617734"/>
    </source>
</evidence>
<dbReference type="InterPro" id="IPR000620">
    <property type="entry name" value="EamA_dom"/>
</dbReference>
<comment type="caution">
    <text evidence="8">The sequence shown here is derived from an EMBL/GenBank/DDBJ whole genome shotgun (WGS) entry which is preliminary data.</text>
</comment>
<organism evidence="8 9">
    <name type="scientific">Kitasatospora indigofera</name>
    <dbReference type="NCBI Taxonomy" id="67307"/>
    <lineage>
        <taxon>Bacteria</taxon>
        <taxon>Bacillati</taxon>
        <taxon>Actinomycetota</taxon>
        <taxon>Actinomycetes</taxon>
        <taxon>Kitasatosporales</taxon>
        <taxon>Streptomycetaceae</taxon>
        <taxon>Kitasatospora</taxon>
    </lineage>
</organism>
<feature type="transmembrane region" description="Helical" evidence="6">
    <location>
        <begin position="240"/>
        <end position="264"/>
    </location>
</feature>
<dbReference type="InterPro" id="IPR050638">
    <property type="entry name" value="AA-Vitamin_Transporters"/>
</dbReference>
<dbReference type="PANTHER" id="PTHR32322:SF2">
    <property type="entry name" value="EAMA DOMAIN-CONTAINING PROTEIN"/>
    <property type="match status" value="1"/>
</dbReference>
<feature type="domain" description="EamA" evidence="7">
    <location>
        <begin position="10"/>
        <end position="143"/>
    </location>
</feature>
<keyword evidence="3 6" id="KW-0812">Transmembrane</keyword>
<comment type="similarity">
    <text evidence="2">Belongs to the EamA transporter family.</text>
</comment>
<dbReference type="SUPFAM" id="SSF103481">
    <property type="entry name" value="Multidrug resistance efflux transporter EmrE"/>
    <property type="match status" value="2"/>
</dbReference>
<evidence type="ECO:0000256" key="2">
    <source>
        <dbReference type="ARBA" id="ARBA00007362"/>
    </source>
</evidence>
<feature type="domain" description="EamA" evidence="7">
    <location>
        <begin position="154"/>
        <end position="287"/>
    </location>
</feature>
<reference evidence="8" key="2">
    <citation type="submission" date="2020-09" db="EMBL/GenBank/DDBJ databases">
        <authorList>
            <person name="Sun Q."/>
            <person name="Ohkuma M."/>
        </authorList>
    </citation>
    <scope>NUCLEOTIDE SEQUENCE</scope>
    <source>
        <strain evidence="8">JCM 4646</strain>
    </source>
</reference>
<sequence>MTGAIAVRAGVVPVLAAAVLWGTVGPAQLLAGAGVDPVALGACRMLVGGVVLCAVTVRPRGLRTLRGPGVRLWMLVSVAVTAVFQGAFLQAVDRTGAALATAVAFGTVPAVSGLCARVLQRERPPAGWAAGTAFAVGGVALLLLPGGDGPADPAGVLLAATAGASFGVYIVAAKRLAAAGADPVAAAPVSVLGAGLLVSPWLAAAPSGLGSPRGLALVGWLALGTTALGYLLFTRGMTRISAATTGTLSLAEPLVAALLGVLLLDERLTGWSGAGLVLLLGGLLLVALPPRRRGGRAARAGAA</sequence>
<name>A0A919FB94_9ACTN</name>
<feature type="transmembrane region" description="Helical" evidence="6">
    <location>
        <begin position="270"/>
        <end position="289"/>
    </location>
</feature>
<dbReference type="PANTHER" id="PTHR32322">
    <property type="entry name" value="INNER MEMBRANE TRANSPORTER"/>
    <property type="match status" value="1"/>
</dbReference>
<protein>
    <submittedName>
        <fullName evidence="8">Transporter</fullName>
    </submittedName>
</protein>
<dbReference type="GeneID" id="95350900"/>
<keyword evidence="5 6" id="KW-0472">Membrane</keyword>
<accession>A0A919FB94</accession>
<evidence type="ECO:0000256" key="5">
    <source>
        <dbReference type="ARBA" id="ARBA00023136"/>
    </source>
</evidence>
<evidence type="ECO:0000256" key="3">
    <source>
        <dbReference type="ARBA" id="ARBA00022692"/>
    </source>
</evidence>
<feature type="transmembrane region" description="Helical" evidence="6">
    <location>
        <begin position="39"/>
        <end position="57"/>
    </location>
</feature>
<dbReference type="RefSeq" id="WP_229927085.1">
    <property type="nucleotide sequence ID" value="NZ_BNBO01000001.1"/>
</dbReference>
<evidence type="ECO:0000256" key="4">
    <source>
        <dbReference type="ARBA" id="ARBA00022989"/>
    </source>
</evidence>
<dbReference type="Proteomes" id="UP000617734">
    <property type="component" value="Unassembled WGS sequence"/>
</dbReference>
<comment type="subcellular location">
    <subcellularLocation>
        <location evidence="1">Membrane</location>
        <topology evidence="1">Multi-pass membrane protein</topology>
    </subcellularLocation>
</comment>
<dbReference type="AlphaFoldDB" id="A0A919FB94"/>
<evidence type="ECO:0000259" key="7">
    <source>
        <dbReference type="Pfam" id="PF00892"/>
    </source>
</evidence>
<evidence type="ECO:0000256" key="1">
    <source>
        <dbReference type="ARBA" id="ARBA00004141"/>
    </source>
</evidence>
<feature type="transmembrane region" description="Helical" evidence="6">
    <location>
        <begin position="184"/>
        <end position="203"/>
    </location>
</feature>
<feature type="transmembrane region" description="Helical" evidence="6">
    <location>
        <begin position="69"/>
        <end position="91"/>
    </location>
</feature>
<dbReference type="EMBL" id="BNBO01000001">
    <property type="protein sequence ID" value="GHH59794.1"/>
    <property type="molecule type" value="Genomic_DNA"/>
</dbReference>
<reference evidence="8" key="1">
    <citation type="journal article" date="2014" name="Int. J. Syst. Evol. Microbiol.">
        <title>Complete genome sequence of Corynebacterium casei LMG S-19264T (=DSM 44701T), isolated from a smear-ripened cheese.</title>
        <authorList>
            <consortium name="US DOE Joint Genome Institute (JGI-PGF)"/>
            <person name="Walter F."/>
            <person name="Albersmeier A."/>
            <person name="Kalinowski J."/>
            <person name="Ruckert C."/>
        </authorList>
    </citation>
    <scope>NUCLEOTIDE SEQUENCE</scope>
    <source>
        <strain evidence="8">JCM 4646</strain>
    </source>
</reference>
<evidence type="ECO:0000313" key="8">
    <source>
        <dbReference type="EMBL" id="GHH59794.1"/>
    </source>
</evidence>
<feature type="transmembrane region" description="Helical" evidence="6">
    <location>
        <begin position="153"/>
        <end position="172"/>
    </location>
</feature>
<dbReference type="InterPro" id="IPR037185">
    <property type="entry name" value="EmrE-like"/>
</dbReference>
<gene>
    <name evidence="8" type="ORF">GCM10018781_03640</name>
</gene>
<dbReference type="Pfam" id="PF00892">
    <property type="entry name" value="EamA"/>
    <property type="match status" value="2"/>
</dbReference>
<feature type="transmembrane region" description="Helical" evidence="6">
    <location>
        <begin position="97"/>
        <end position="119"/>
    </location>
</feature>
<dbReference type="GO" id="GO:0016020">
    <property type="term" value="C:membrane"/>
    <property type="evidence" value="ECO:0007669"/>
    <property type="project" value="UniProtKB-SubCell"/>
</dbReference>
<keyword evidence="9" id="KW-1185">Reference proteome</keyword>